<organism evidence="5 6">
    <name type="scientific">Streptosporangium oxazolinicum</name>
    <dbReference type="NCBI Taxonomy" id="909287"/>
    <lineage>
        <taxon>Bacteria</taxon>
        <taxon>Bacillati</taxon>
        <taxon>Actinomycetota</taxon>
        <taxon>Actinomycetes</taxon>
        <taxon>Streptosporangiales</taxon>
        <taxon>Streptosporangiaceae</taxon>
        <taxon>Streptosporangium</taxon>
    </lineage>
</organism>
<evidence type="ECO:0000256" key="3">
    <source>
        <dbReference type="ARBA" id="ARBA00023163"/>
    </source>
</evidence>
<dbReference type="SMART" id="SM00866">
    <property type="entry name" value="UTRA"/>
    <property type="match status" value="1"/>
</dbReference>
<keyword evidence="6" id="KW-1185">Reference proteome</keyword>
<evidence type="ECO:0000256" key="2">
    <source>
        <dbReference type="ARBA" id="ARBA00023125"/>
    </source>
</evidence>
<dbReference type="EMBL" id="BAABAQ010000013">
    <property type="protein sequence ID" value="GAA4204132.1"/>
    <property type="molecule type" value="Genomic_DNA"/>
</dbReference>
<sequence length="237" mass="25845">MTRYRDIAEQLVGEIAGLPAGTRIEGEYEIAARFGVGRAAARAALQELERRMLVRRVQGLGTFTSRRIDYRISPAEAPSWSRMVRASGAVPRTVVRSCSVVPMPAEVAALLKMPEGVPCHRLHRRSFTDDVPAAYGTEWVPVSVVPELAQALRSFDSLDVILRGSTGALPRRAWTRASMAPIDPEVAAELGSRTGDPAWLVESLNDDAGSGRLLCFTQRWMRADAVRVLLETGPPPG</sequence>
<dbReference type="Pfam" id="PF07702">
    <property type="entry name" value="UTRA"/>
    <property type="match status" value="1"/>
</dbReference>
<reference evidence="6" key="1">
    <citation type="journal article" date="2019" name="Int. J. Syst. Evol. Microbiol.">
        <title>The Global Catalogue of Microorganisms (GCM) 10K type strain sequencing project: providing services to taxonomists for standard genome sequencing and annotation.</title>
        <authorList>
            <consortium name="The Broad Institute Genomics Platform"/>
            <consortium name="The Broad Institute Genome Sequencing Center for Infectious Disease"/>
            <person name="Wu L."/>
            <person name="Ma J."/>
        </authorList>
    </citation>
    <scope>NUCLEOTIDE SEQUENCE [LARGE SCALE GENOMIC DNA]</scope>
    <source>
        <strain evidence="6">JCM 17388</strain>
    </source>
</reference>
<dbReference type="SMART" id="SM00345">
    <property type="entry name" value="HTH_GNTR"/>
    <property type="match status" value="1"/>
</dbReference>
<dbReference type="InterPro" id="IPR000524">
    <property type="entry name" value="Tscrpt_reg_HTH_GntR"/>
</dbReference>
<dbReference type="InterPro" id="IPR011663">
    <property type="entry name" value="UTRA"/>
</dbReference>
<dbReference type="InterPro" id="IPR028978">
    <property type="entry name" value="Chorismate_lyase_/UTRA_dom_sf"/>
</dbReference>
<feature type="domain" description="HTH gntR-type" evidence="4">
    <location>
        <begin position="1"/>
        <end position="67"/>
    </location>
</feature>
<dbReference type="PANTHER" id="PTHR44846">
    <property type="entry name" value="MANNOSYL-D-GLYCERATE TRANSPORT/METABOLISM SYSTEM REPRESSOR MNGR-RELATED"/>
    <property type="match status" value="1"/>
</dbReference>
<keyword evidence="1" id="KW-0805">Transcription regulation</keyword>
<dbReference type="Pfam" id="PF00392">
    <property type="entry name" value="GntR"/>
    <property type="match status" value="1"/>
</dbReference>
<dbReference type="InterPro" id="IPR036390">
    <property type="entry name" value="WH_DNA-bd_sf"/>
</dbReference>
<comment type="caution">
    <text evidence="5">The sequence shown here is derived from an EMBL/GenBank/DDBJ whole genome shotgun (WGS) entry which is preliminary data.</text>
</comment>
<dbReference type="PANTHER" id="PTHR44846:SF1">
    <property type="entry name" value="MANNOSYL-D-GLYCERATE TRANSPORT_METABOLISM SYSTEM REPRESSOR MNGR-RELATED"/>
    <property type="match status" value="1"/>
</dbReference>
<dbReference type="InterPro" id="IPR050679">
    <property type="entry name" value="Bact_HTH_transcr_reg"/>
</dbReference>
<dbReference type="Proteomes" id="UP001501251">
    <property type="component" value="Unassembled WGS sequence"/>
</dbReference>
<dbReference type="Gene3D" id="3.40.1410.10">
    <property type="entry name" value="Chorismate lyase-like"/>
    <property type="match status" value="1"/>
</dbReference>
<proteinExistence type="predicted"/>
<accession>A0ABP8BDK1</accession>
<dbReference type="Gene3D" id="1.10.10.10">
    <property type="entry name" value="Winged helix-like DNA-binding domain superfamily/Winged helix DNA-binding domain"/>
    <property type="match status" value="1"/>
</dbReference>
<name>A0ABP8BDK1_9ACTN</name>
<dbReference type="PROSITE" id="PS50949">
    <property type="entry name" value="HTH_GNTR"/>
    <property type="match status" value="1"/>
</dbReference>
<evidence type="ECO:0000256" key="1">
    <source>
        <dbReference type="ARBA" id="ARBA00023015"/>
    </source>
</evidence>
<evidence type="ECO:0000259" key="4">
    <source>
        <dbReference type="PROSITE" id="PS50949"/>
    </source>
</evidence>
<gene>
    <name evidence="5" type="ORF">GCM10022252_62820</name>
</gene>
<dbReference type="SUPFAM" id="SSF64288">
    <property type="entry name" value="Chorismate lyase-like"/>
    <property type="match status" value="1"/>
</dbReference>
<keyword evidence="2" id="KW-0238">DNA-binding</keyword>
<evidence type="ECO:0000313" key="6">
    <source>
        <dbReference type="Proteomes" id="UP001501251"/>
    </source>
</evidence>
<evidence type="ECO:0000313" key="5">
    <source>
        <dbReference type="EMBL" id="GAA4204132.1"/>
    </source>
</evidence>
<dbReference type="InterPro" id="IPR036388">
    <property type="entry name" value="WH-like_DNA-bd_sf"/>
</dbReference>
<keyword evidence="3" id="KW-0804">Transcription</keyword>
<protein>
    <recommendedName>
        <fullName evidence="4">HTH gntR-type domain-containing protein</fullName>
    </recommendedName>
</protein>
<dbReference type="SUPFAM" id="SSF46785">
    <property type="entry name" value="Winged helix' DNA-binding domain"/>
    <property type="match status" value="1"/>
</dbReference>